<feature type="compositionally biased region" description="Basic residues" evidence="1">
    <location>
        <begin position="21"/>
        <end position="33"/>
    </location>
</feature>
<sequence>MEVRNARPDQQLGHMESKRGKDPHKHPEKHKAVRQTSLAAFAVLQSKETPDLFHHQDKKNELRFFRTTSMMQHTVHLKYNLSAIKLFLLLVSMLEHLSRFPFDTQGR</sequence>
<keyword evidence="3" id="KW-1185">Reference proteome</keyword>
<dbReference type="Proteomes" id="UP001469553">
    <property type="component" value="Unassembled WGS sequence"/>
</dbReference>
<organism evidence="2 3">
    <name type="scientific">Ameca splendens</name>
    <dbReference type="NCBI Taxonomy" id="208324"/>
    <lineage>
        <taxon>Eukaryota</taxon>
        <taxon>Metazoa</taxon>
        <taxon>Chordata</taxon>
        <taxon>Craniata</taxon>
        <taxon>Vertebrata</taxon>
        <taxon>Euteleostomi</taxon>
        <taxon>Actinopterygii</taxon>
        <taxon>Neopterygii</taxon>
        <taxon>Teleostei</taxon>
        <taxon>Neoteleostei</taxon>
        <taxon>Acanthomorphata</taxon>
        <taxon>Ovalentaria</taxon>
        <taxon>Atherinomorphae</taxon>
        <taxon>Cyprinodontiformes</taxon>
        <taxon>Goodeidae</taxon>
        <taxon>Ameca</taxon>
    </lineage>
</organism>
<feature type="region of interest" description="Disordered" evidence="1">
    <location>
        <begin position="1"/>
        <end position="33"/>
    </location>
</feature>
<comment type="caution">
    <text evidence="2">The sequence shown here is derived from an EMBL/GenBank/DDBJ whole genome shotgun (WGS) entry which is preliminary data.</text>
</comment>
<name>A0ABV0XYC1_9TELE</name>
<reference evidence="2 3" key="1">
    <citation type="submission" date="2021-06" db="EMBL/GenBank/DDBJ databases">
        <authorList>
            <person name="Palmer J.M."/>
        </authorList>
    </citation>
    <scope>NUCLEOTIDE SEQUENCE [LARGE SCALE GENOMIC DNA]</scope>
    <source>
        <strain evidence="2 3">AS_MEX2019</strain>
        <tissue evidence="2">Muscle</tissue>
    </source>
</reference>
<protein>
    <submittedName>
        <fullName evidence="2">Uncharacterized protein</fullName>
    </submittedName>
</protein>
<evidence type="ECO:0000313" key="3">
    <source>
        <dbReference type="Proteomes" id="UP001469553"/>
    </source>
</evidence>
<accession>A0ABV0XYC1</accession>
<evidence type="ECO:0000256" key="1">
    <source>
        <dbReference type="SAM" id="MobiDB-lite"/>
    </source>
</evidence>
<evidence type="ECO:0000313" key="2">
    <source>
        <dbReference type="EMBL" id="MEQ2286399.1"/>
    </source>
</evidence>
<dbReference type="EMBL" id="JAHRIP010018885">
    <property type="protein sequence ID" value="MEQ2286399.1"/>
    <property type="molecule type" value="Genomic_DNA"/>
</dbReference>
<gene>
    <name evidence="2" type="ORF">AMECASPLE_002117</name>
</gene>
<proteinExistence type="predicted"/>